<accession>A0A6A5W004</accession>
<proteinExistence type="predicted"/>
<sequence>MPSLTSVLLSTLPLIAITLATPVHPHPRRAQNSTVRTGKINVFLPNPPGSQIPGQPVGCLDLSGRLAISSSNITNPVNGTVDAMANCAIYTHEMKDNTGFAKTKAGDCGFHDPSEPDNPDSPGTSFRAWRCKEGLVRAPDGEDVLIISDNKPYNNLQTVSGSGVNWGIFSKSVPEEGEPVDIFTRDFDLGEGSIDLVWLWDGN</sequence>
<feature type="chain" id="PRO_5025577081" description="Ecp2 effector protein domain-containing protein" evidence="1">
    <location>
        <begin position="21"/>
        <end position="203"/>
    </location>
</feature>
<feature type="signal peptide" evidence="1">
    <location>
        <begin position="1"/>
        <end position="20"/>
    </location>
</feature>
<dbReference type="AlphaFoldDB" id="A0A6A5W004"/>
<protein>
    <recommendedName>
        <fullName evidence="4">Ecp2 effector protein domain-containing protein</fullName>
    </recommendedName>
</protein>
<name>A0A6A5W004_9PLEO</name>
<keyword evidence="3" id="KW-1185">Reference proteome</keyword>
<reference evidence="2" key="1">
    <citation type="journal article" date="2020" name="Stud. Mycol.">
        <title>101 Dothideomycetes genomes: a test case for predicting lifestyles and emergence of pathogens.</title>
        <authorList>
            <person name="Haridas S."/>
            <person name="Albert R."/>
            <person name="Binder M."/>
            <person name="Bloem J."/>
            <person name="Labutti K."/>
            <person name="Salamov A."/>
            <person name="Andreopoulos B."/>
            <person name="Baker S."/>
            <person name="Barry K."/>
            <person name="Bills G."/>
            <person name="Bluhm B."/>
            <person name="Cannon C."/>
            <person name="Castanera R."/>
            <person name="Culley D."/>
            <person name="Daum C."/>
            <person name="Ezra D."/>
            <person name="Gonzalez J."/>
            <person name="Henrissat B."/>
            <person name="Kuo A."/>
            <person name="Liang C."/>
            <person name="Lipzen A."/>
            <person name="Lutzoni F."/>
            <person name="Magnuson J."/>
            <person name="Mondo S."/>
            <person name="Nolan M."/>
            <person name="Ohm R."/>
            <person name="Pangilinan J."/>
            <person name="Park H.-J."/>
            <person name="Ramirez L."/>
            <person name="Alfaro M."/>
            <person name="Sun H."/>
            <person name="Tritt A."/>
            <person name="Yoshinaga Y."/>
            <person name="Zwiers L.-H."/>
            <person name="Turgeon B."/>
            <person name="Goodwin S."/>
            <person name="Spatafora J."/>
            <person name="Crous P."/>
            <person name="Grigoriev I."/>
        </authorList>
    </citation>
    <scope>NUCLEOTIDE SEQUENCE</scope>
    <source>
        <strain evidence="2">CBS 123094</strain>
    </source>
</reference>
<keyword evidence="1" id="KW-0732">Signal</keyword>
<dbReference type="EMBL" id="ML977647">
    <property type="protein sequence ID" value="KAF1995030.1"/>
    <property type="molecule type" value="Genomic_DNA"/>
</dbReference>
<evidence type="ECO:0000313" key="2">
    <source>
        <dbReference type="EMBL" id="KAF1995030.1"/>
    </source>
</evidence>
<gene>
    <name evidence="2" type="ORF">P154DRAFT_624293</name>
</gene>
<evidence type="ECO:0008006" key="4">
    <source>
        <dbReference type="Google" id="ProtNLM"/>
    </source>
</evidence>
<organism evidence="2 3">
    <name type="scientific">Amniculicola lignicola CBS 123094</name>
    <dbReference type="NCBI Taxonomy" id="1392246"/>
    <lineage>
        <taxon>Eukaryota</taxon>
        <taxon>Fungi</taxon>
        <taxon>Dikarya</taxon>
        <taxon>Ascomycota</taxon>
        <taxon>Pezizomycotina</taxon>
        <taxon>Dothideomycetes</taxon>
        <taxon>Pleosporomycetidae</taxon>
        <taxon>Pleosporales</taxon>
        <taxon>Amniculicolaceae</taxon>
        <taxon>Amniculicola</taxon>
    </lineage>
</organism>
<evidence type="ECO:0000313" key="3">
    <source>
        <dbReference type="Proteomes" id="UP000799779"/>
    </source>
</evidence>
<evidence type="ECO:0000256" key="1">
    <source>
        <dbReference type="SAM" id="SignalP"/>
    </source>
</evidence>
<dbReference type="OrthoDB" id="3785119at2759"/>
<dbReference type="Proteomes" id="UP000799779">
    <property type="component" value="Unassembled WGS sequence"/>
</dbReference>